<dbReference type="EMBL" id="CATOUU010000940">
    <property type="protein sequence ID" value="CAI9961424.1"/>
    <property type="molecule type" value="Genomic_DNA"/>
</dbReference>
<comment type="caution">
    <text evidence="2">The sequence shown here is derived from an EMBL/GenBank/DDBJ whole genome shotgun (WGS) entry which is preliminary data.</text>
</comment>
<dbReference type="AlphaFoldDB" id="A0AA86QKV0"/>
<evidence type="ECO:0000313" key="3">
    <source>
        <dbReference type="EMBL" id="CAL6069122.1"/>
    </source>
</evidence>
<keyword evidence="4" id="KW-1185">Reference proteome</keyword>
<evidence type="ECO:0000313" key="2">
    <source>
        <dbReference type="EMBL" id="CAI9961424.1"/>
    </source>
</evidence>
<reference evidence="3 4" key="2">
    <citation type="submission" date="2024-07" db="EMBL/GenBank/DDBJ databases">
        <authorList>
            <person name="Akdeniz Z."/>
        </authorList>
    </citation>
    <scope>NUCLEOTIDE SEQUENCE [LARGE SCALE GENOMIC DNA]</scope>
</reference>
<proteinExistence type="predicted"/>
<protein>
    <submittedName>
        <fullName evidence="3">Hypothetical_protein</fullName>
    </submittedName>
</protein>
<accession>A0AA86QKV0</accession>
<feature type="region of interest" description="Disordered" evidence="1">
    <location>
        <begin position="155"/>
        <end position="181"/>
    </location>
</feature>
<gene>
    <name evidence="2" type="ORF">HINF_LOCUS49069</name>
    <name evidence="3" type="ORF">HINF_LOCUS53829</name>
</gene>
<evidence type="ECO:0000313" key="4">
    <source>
        <dbReference type="Proteomes" id="UP001642409"/>
    </source>
</evidence>
<reference evidence="2" key="1">
    <citation type="submission" date="2023-06" db="EMBL/GenBank/DDBJ databases">
        <authorList>
            <person name="Kurt Z."/>
        </authorList>
    </citation>
    <scope>NUCLEOTIDE SEQUENCE</scope>
</reference>
<name>A0AA86QKV0_9EUKA</name>
<organism evidence="2">
    <name type="scientific">Hexamita inflata</name>
    <dbReference type="NCBI Taxonomy" id="28002"/>
    <lineage>
        <taxon>Eukaryota</taxon>
        <taxon>Metamonada</taxon>
        <taxon>Diplomonadida</taxon>
        <taxon>Hexamitidae</taxon>
        <taxon>Hexamitinae</taxon>
        <taxon>Hexamita</taxon>
    </lineage>
</organism>
<dbReference type="Proteomes" id="UP001642409">
    <property type="component" value="Unassembled WGS sequence"/>
</dbReference>
<feature type="region of interest" description="Disordered" evidence="1">
    <location>
        <begin position="1"/>
        <end position="29"/>
    </location>
</feature>
<feature type="compositionally biased region" description="Polar residues" evidence="1">
    <location>
        <begin position="8"/>
        <end position="29"/>
    </location>
</feature>
<sequence length="278" mass="31876">MPRLLKSHMNSSQISDSMSPDNMQMKTRQQIIEEQLQVPYQPSPHEKTPSLRAQKFANASKSQNEPEQPQIVQNYLNDPPYSTYNNGPVQIQQQQQQHPQQQIQQQDQMFRVQGELNGNVVTLMCPCCSANIQCETDFSVLQLGKSQNIQAQKQNTFQEPPNVLNGQNSYSPSKDRSPSQFLRLPKPLTTEQFGPVLKTLQNTDNIPGEVENVITSKMLTVQQAVQVLRFIQNENLRYEIACKGVENVFQLKQNLEEFCRAFQTRAVAYDFKKFVGPW</sequence>
<dbReference type="EMBL" id="CAXDID020000276">
    <property type="protein sequence ID" value="CAL6069122.1"/>
    <property type="molecule type" value="Genomic_DNA"/>
</dbReference>
<evidence type="ECO:0000256" key="1">
    <source>
        <dbReference type="SAM" id="MobiDB-lite"/>
    </source>
</evidence>
<feature type="compositionally biased region" description="Polar residues" evidence="1">
    <location>
        <begin position="155"/>
        <end position="172"/>
    </location>
</feature>